<dbReference type="SUPFAM" id="SSF64182">
    <property type="entry name" value="DHH phosphoesterases"/>
    <property type="match status" value="1"/>
</dbReference>
<dbReference type="KEGG" id="ddz:DSYM_03480"/>
<dbReference type="InterPro" id="IPR038763">
    <property type="entry name" value="DHH_sf"/>
</dbReference>
<dbReference type="AlphaFoldDB" id="A0A809QW65"/>
<evidence type="ECO:0008006" key="3">
    <source>
        <dbReference type="Google" id="ProtNLM"/>
    </source>
</evidence>
<evidence type="ECO:0000313" key="1">
    <source>
        <dbReference type="EMBL" id="BBO19649.1"/>
    </source>
</evidence>
<name>A0A809QW65_9PROT</name>
<organism evidence="1 2">
    <name type="scientific">Candidatus Desulfobacillus denitrificans</name>
    <dbReference type="NCBI Taxonomy" id="2608985"/>
    <lineage>
        <taxon>Bacteria</taxon>
        <taxon>Pseudomonadati</taxon>
        <taxon>Pseudomonadota</taxon>
        <taxon>Betaproteobacteria</taxon>
        <taxon>Candidatus Desulfobacillus</taxon>
    </lineage>
</organism>
<reference evidence="1" key="1">
    <citation type="journal article" name="DNA Res.">
        <title>The physiological potential of anammox bacteria as revealed by their core genome structure.</title>
        <authorList>
            <person name="Okubo T."/>
            <person name="Toyoda A."/>
            <person name="Fukuhara K."/>
            <person name="Uchiyama I."/>
            <person name="Harigaya Y."/>
            <person name="Kuroiwa M."/>
            <person name="Suzuki T."/>
            <person name="Murakami Y."/>
            <person name="Suwa Y."/>
            <person name="Takami H."/>
        </authorList>
    </citation>
    <scope>NUCLEOTIDE SEQUENCE</scope>
    <source>
        <strain evidence="1">317325-3</strain>
    </source>
</reference>
<dbReference type="Proteomes" id="UP000662914">
    <property type="component" value="Chromosome"/>
</dbReference>
<gene>
    <name evidence="1" type="ORF">DSYM_03480</name>
</gene>
<proteinExistence type="predicted"/>
<protein>
    <recommendedName>
        <fullName evidence="3">Acetyltransferase</fullName>
    </recommendedName>
</protein>
<dbReference type="EMBL" id="AP021857">
    <property type="protein sequence ID" value="BBO19649.1"/>
    <property type="molecule type" value="Genomic_DNA"/>
</dbReference>
<evidence type="ECO:0000313" key="2">
    <source>
        <dbReference type="Proteomes" id="UP000662914"/>
    </source>
</evidence>
<accession>A0A809QW65</accession>
<sequence>MSHFDVFNGDADGLCALHQLRLVRPREAQLVTGVKRDNALLARVPARGGDSVTVLDIALAGNRAALVALLDQGVTVEYFDHHHAGDIPVHAGLKALIDTSPDVCTSVLVDAHLAGAHTPWAIVGAYGDNLLQTAGRLADRLGLDHDRRETLRRLGECLNYNGYGDGRDDLMYWPGELYRLLHAYADPFAFVGAEEAFARLERQRGEDMDKALGTPAARETDRAAVYLLPDAAWARRAVGSFANHLARTDAAKAYAILVPNARGYLTASLRVPAGFPDGADAFARRFGGNGRRTAAGINDLPRDAGAAFQAAFMDCFSRAV</sequence>